<protein>
    <recommendedName>
        <fullName evidence="1">N-acetyltransferase domain-containing protein</fullName>
    </recommendedName>
</protein>
<proteinExistence type="predicted"/>
<dbReference type="AlphaFoldDB" id="A0A8H5M7G0"/>
<dbReference type="Proteomes" id="UP000518752">
    <property type="component" value="Unassembled WGS sequence"/>
</dbReference>
<dbReference type="Pfam" id="PF00583">
    <property type="entry name" value="Acetyltransf_1"/>
    <property type="match status" value="1"/>
</dbReference>
<dbReference type="SUPFAM" id="SSF55729">
    <property type="entry name" value="Acyl-CoA N-acyltransferases (Nat)"/>
    <property type="match status" value="1"/>
</dbReference>
<dbReference type="GO" id="GO:0016747">
    <property type="term" value="F:acyltransferase activity, transferring groups other than amino-acyl groups"/>
    <property type="evidence" value="ECO:0007669"/>
    <property type="project" value="InterPro"/>
</dbReference>
<dbReference type="OrthoDB" id="5372118at2759"/>
<comment type="caution">
    <text evidence="2">The sequence shown here is derived from an EMBL/GenBank/DDBJ whole genome shotgun (WGS) entry which is preliminary data.</text>
</comment>
<name>A0A8H5M7G0_9AGAR</name>
<reference evidence="2 3" key="1">
    <citation type="journal article" date="2020" name="ISME J.">
        <title>Uncovering the hidden diversity of litter-decomposition mechanisms in mushroom-forming fungi.</title>
        <authorList>
            <person name="Floudas D."/>
            <person name="Bentzer J."/>
            <person name="Ahren D."/>
            <person name="Johansson T."/>
            <person name="Persson P."/>
            <person name="Tunlid A."/>
        </authorList>
    </citation>
    <scope>NUCLEOTIDE SEQUENCE [LARGE SCALE GENOMIC DNA]</scope>
    <source>
        <strain evidence="2 3">CBS 406.79</strain>
    </source>
</reference>
<sequence length="340" mass="37903">MPSARGFSVSCYKHAKSLPDNVFNALEENRVDANVILPFLKKGTNERSNSYPSFSSEQLWVCCVNYTGKVEIVLSCTTNVIGGYPIFIVSAQPVSLWKRDSLEARLLRLAEALVKSVPVDRVYSVFAPDTIVKLFSQQWSKLTNIPVTHCYYEARLLSCTAATLTSSSSTSSVFGISRPVVAADLHDIARICLQFSEESEPFVLNSQNAMKEAEYLVSRNYAWVHCVDVWTNGKCKSEVACIAAFTRNTAEIATISKVYTDPHWRSRGFAKTLVRKVSEYLLRDTGRQKVVLYVAHANESAARVYESVGFVEPDASVQSGHSLNWTELGFDKSQVTLGHW</sequence>
<keyword evidence="3" id="KW-1185">Reference proteome</keyword>
<feature type="domain" description="N-acetyltransferase" evidence="1">
    <location>
        <begin position="175"/>
        <end position="333"/>
    </location>
</feature>
<dbReference type="PANTHER" id="PTHR43617">
    <property type="entry name" value="L-AMINO ACID N-ACETYLTRANSFERASE"/>
    <property type="match status" value="1"/>
</dbReference>
<dbReference type="EMBL" id="JAACJN010000047">
    <property type="protein sequence ID" value="KAF5383481.1"/>
    <property type="molecule type" value="Genomic_DNA"/>
</dbReference>
<organism evidence="2 3">
    <name type="scientific">Collybiopsis confluens</name>
    <dbReference type="NCBI Taxonomy" id="2823264"/>
    <lineage>
        <taxon>Eukaryota</taxon>
        <taxon>Fungi</taxon>
        <taxon>Dikarya</taxon>
        <taxon>Basidiomycota</taxon>
        <taxon>Agaricomycotina</taxon>
        <taxon>Agaricomycetes</taxon>
        <taxon>Agaricomycetidae</taxon>
        <taxon>Agaricales</taxon>
        <taxon>Marasmiineae</taxon>
        <taxon>Omphalotaceae</taxon>
        <taxon>Collybiopsis</taxon>
    </lineage>
</organism>
<dbReference type="InterPro" id="IPR000182">
    <property type="entry name" value="GNAT_dom"/>
</dbReference>
<evidence type="ECO:0000313" key="2">
    <source>
        <dbReference type="EMBL" id="KAF5383481.1"/>
    </source>
</evidence>
<dbReference type="InterPro" id="IPR016181">
    <property type="entry name" value="Acyl_CoA_acyltransferase"/>
</dbReference>
<accession>A0A8H5M7G0</accession>
<dbReference type="Gene3D" id="3.40.630.30">
    <property type="match status" value="1"/>
</dbReference>
<dbReference type="PROSITE" id="PS51186">
    <property type="entry name" value="GNAT"/>
    <property type="match status" value="1"/>
</dbReference>
<gene>
    <name evidence="2" type="ORF">D9757_006138</name>
</gene>
<dbReference type="InterPro" id="IPR050276">
    <property type="entry name" value="MshD_Acetyltransferase"/>
</dbReference>
<evidence type="ECO:0000313" key="3">
    <source>
        <dbReference type="Proteomes" id="UP000518752"/>
    </source>
</evidence>
<evidence type="ECO:0000259" key="1">
    <source>
        <dbReference type="PROSITE" id="PS51186"/>
    </source>
</evidence>